<proteinExistence type="predicted"/>
<gene>
    <name evidence="2" type="ORF">HYPSUDRAFT_279122</name>
</gene>
<accession>A0A0D2LG43</accession>
<feature type="region of interest" description="Disordered" evidence="1">
    <location>
        <begin position="83"/>
        <end position="104"/>
    </location>
</feature>
<organism evidence="2 3">
    <name type="scientific">Hypholoma sublateritium (strain FD-334 SS-4)</name>
    <dbReference type="NCBI Taxonomy" id="945553"/>
    <lineage>
        <taxon>Eukaryota</taxon>
        <taxon>Fungi</taxon>
        <taxon>Dikarya</taxon>
        <taxon>Basidiomycota</taxon>
        <taxon>Agaricomycotina</taxon>
        <taxon>Agaricomycetes</taxon>
        <taxon>Agaricomycetidae</taxon>
        <taxon>Agaricales</taxon>
        <taxon>Agaricineae</taxon>
        <taxon>Strophariaceae</taxon>
        <taxon>Hypholoma</taxon>
    </lineage>
</organism>
<evidence type="ECO:0000256" key="1">
    <source>
        <dbReference type="SAM" id="MobiDB-lite"/>
    </source>
</evidence>
<protein>
    <submittedName>
        <fullName evidence="2">Uncharacterized protein</fullName>
    </submittedName>
</protein>
<evidence type="ECO:0000313" key="3">
    <source>
        <dbReference type="Proteomes" id="UP000054270"/>
    </source>
</evidence>
<name>A0A0D2LG43_HYPSF</name>
<sequence>MRAFRQRPVYMTSPSSTIALSSLSLYPSTAPRLTGLPPFHSFPPFPQRDQPLPIHSTAIQRVSVAFATRVACVLVSLVPDLQHREQGCGGGCQRSDEGKRNRFN</sequence>
<keyword evidence="3" id="KW-1185">Reference proteome</keyword>
<dbReference type="EMBL" id="KN817527">
    <property type="protein sequence ID" value="KJA26582.1"/>
    <property type="molecule type" value="Genomic_DNA"/>
</dbReference>
<reference evidence="3" key="1">
    <citation type="submission" date="2014-04" db="EMBL/GenBank/DDBJ databases">
        <title>Evolutionary Origins and Diversification of the Mycorrhizal Mutualists.</title>
        <authorList>
            <consortium name="DOE Joint Genome Institute"/>
            <consortium name="Mycorrhizal Genomics Consortium"/>
            <person name="Kohler A."/>
            <person name="Kuo A."/>
            <person name="Nagy L.G."/>
            <person name="Floudas D."/>
            <person name="Copeland A."/>
            <person name="Barry K.W."/>
            <person name="Cichocki N."/>
            <person name="Veneault-Fourrey C."/>
            <person name="LaButti K."/>
            <person name="Lindquist E.A."/>
            <person name="Lipzen A."/>
            <person name="Lundell T."/>
            <person name="Morin E."/>
            <person name="Murat C."/>
            <person name="Riley R."/>
            <person name="Ohm R."/>
            <person name="Sun H."/>
            <person name="Tunlid A."/>
            <person name="Henrissat B."/>
            <person name="Grigoriev I.V."/>
            <person name="Hibbett D.S."/>
            <person name="Martin F."/>
        </authorList>
    </citation>
    <scope>NUCLEOTIDE SEQUENCE [LARGE SCALE GENOMIC DNA]</scope>
    <source>
        <strain evidence="3">FD-334 SS-4</strain>
    </source>
</reference>
<evidence type="ECO:0000313" key="2">
    <source>
        <dbReference type="EMBL" id="KJA26582.1"/>
    </source>
</evidence>
<feature type="compositionally biased region" description="Basic and acidic residues" evidence="1">
    <location>
        <begin position="94"/>
        <end position="104"/>
    </location>
</feature>
<dbReference type="Proteomes" id="UP000054270">
    <property type="component" value="Unassembled WGS sequence"/>
</dbReference>
<dbReference type="AlphaFoldDB" id="A0A0D2LG43"/>